<dbReference type="InterPro" id="IPR036597">
    <property type="entry name" value="Fido-like_dom_sf"/>
</dbReference>
<feature type="binding site" evidence="2">
    <location>
        <begin position="13"/>
        <end position="20"/>
    </location>
    <ligand>
        <name>ATP</name>
        <dbReference type="ChEBI" id="CHEBI:30616"/>
    </ligand>
</feature>
<dbReference type="Gene3D" id="1.10.3290.10">
    <property type="entry name" value="Fido-like domain"/>
    <property type="match status" value="1"/>
</dbReference>
<dbReference type="AlphaFoldDB" id="A0A7Y0L3H9"/>
<keyword evidence="5" id="KW-1185">Reference proteome</keyword>
<evidence type="ECO:0000256" key="1">
    <source>
        <dbReference type="PIRSR" id="PIRSR640198-1"/>
    </source>
</evidence>
<evidence type="ECO:0000313" key="4">
    <source>
        <dbReference type="EMBL" id="NMP22649.1"/>
    </source>
</evidence>
<evidence type="ECO:0000259" key="3">
    <source>
        <dbReference type="PROSITE" id="PS51459"/>
    </source>
</evidence>
<gene>
    <name evidence="4" type="ORF">HIJ39_09830</name>
</gene>
<dbReference type="InterPro" id="IPR003812">
    <property type="entry name" value="Fido"/>
</dbReference>
<keyword evidence="2" id="KW-0547">Nucleotide-binding</keyword>
<feature type="domain" description="Fido" evidence="3">
    <location>
        <begin position="1"/>
        <end position="66"/>
    </location>
</feature>
<dbReference type="EMBL" id="JABBVZ010000027">
    <property type="protein sequence ID" value="NMP22649.1"/>
    <property type="molecule type" value="Genomic_DNA"/>
</dbReference>
<dbReference type="InterPro" id="IPR040198">
    <property type="entry name" value="Fido_containing"/>
</dbReference>
<reference evidence="4 5" key="1">
    <citation type="submission" date="2020-04" db="EMBL/GenBank/DDBJ databases">
        <authorList>
            <person name="Zhang R."/>
            <person name="Schippers A."/>
        </authorList>
    </citation>
    <scope>NUCLEOTIDE SEQUENCE [LARGE SCALE GENOMIC DNA]</scope>
    <source>
        <strain evidence="4 5">DSM 109850</strain>
    </source>
</reference>
<protein>
    <recommendedName>
        <fullName evidence="3">Fido domain-containing protein</fullName>
    </recommendedName>
</protein>
<name>A0A7Y0L3H9_9FIRM</name>
<dbReference type="PROSITE" id="PS51459">
    <property type="entry name" value="FIDO"/>
    <property type="match status" value="1"/>
</dbReference>
<organism evidence="4 5">
    <name type="scientific">Sulfobacillus harzensis</name>
    <dbReference type="NCBI Taxonomy" id="2729629"/>
    <lineage>
        <taxon>Bacteria</taxon>
        <taxon>Bacillati</taxon>
        <taxon>Bacillota</taxon>
        <taxon>Clostridia</taxon>
        <taxon>Eubacteriales</taxon>
        <taxon>Clostridiales Family XVII. Incertae Sedis</taxon>
        <taxon>Sulfobacillus</taxon>
    </lineage>
</organism>
<dbReference type="PANTHER" id="PTHR13504:SF38">
    <property type="entry name" value="FIDO DOMAIN-CONTAINING PROTEIN"/>
    <property type="match status" value="1"/>
</dbReference>
<evidence type="ECO:0000256" key="2">
    <source>
        <dbReference type="PIRSR" id="PIRSR640198-2"/>
    </source>
</evidence>
<dbReference type="SUPFAM" id="SSF140931">
    <property type="entry name" value="Fic-like"/>
    <property type="match status" value="1"/>
</dbReference>
<proteinExistence type="predicted"/>
<dbReference type="Proteomes" id="UP000533476">
    <property type="component" value="Unassembled WGS sequence"/>
</dbReference>
<dbReference type="PANTHER" id="PTHR13504">
    <property type="entry name" value="FIDO DOMAIN-CONTAINING PROTEIN DDB_G0283145"/>
    <property type="match status" value="1"/>
</dbReference>
<sequence length="93" mass="10215">MHAALMKIHPFVDGNGRTGRLLLNLWLMRHRYPPALLDPADRPRYDAALQAADGGDAQPIVDVVAQGIGRTLGIYEEVLRIAPNPEAPRGPRL</sequence>
<dbReference type="GO" id="GO:0005524">
    <property type="term" value="F:ATP binding"/>
    <property type="evidence" value="ECO:0007669"/>
    <property type="project" value="UniProtKB-KW"/>
</dbReference>
<dbReference type="Pfam" id="PF02661">
    <property type="entry name" value="Fic"/>
    <property type="match status" value="1"/>
</dbReference>
<keyword evidence="2" id="KW-0067">ATP-binding</keyword>
<accession>A0A7Y0L3H9</accession>
<feature type="active site" evidence="1">
    <location>
        <position position="9"/>
    </location>
</feature>
<evidence type="ECO:0000313" key="5">
    <source>
        <dbReference type="Proteomes" id="UP000533476"/>
    </source>
</evidence>
<comment type="caution">
    <text evidence="4">The sequence shown here is derived from an EMBL/GenBank/DDBJ whole genome shotgun (WGS) entry which is preliminary data.</text>
</comment>